<dbReference type="GO" id="GO:0016787">
    <property type="term" value="F:hydrolase activity"/>
    <property type="evidence" value="ECO:0007669"/>
    <property type="project" value="UniProtKB-KW"/>
</dbReference>
<dbReference type="Pfam" id="PF20434">
    <property type="entry name" value="BD-FAE"/>
    <property type="match status" value="1"/>
</dbReference>
<feature type="domain" description="Secretion system C-terminal sorting" evidence="3">
    <location>
        <begin position="343"/>
        <end position="407"/>
    </location>
</feature>
<dbReference type="SUPFAM" id="SSF53474">
    <property type="entry name" value="alpha/beta-Hydrolases"/>
    <property type="match status" value="1"/>
</dbReference>
<dbReference type="AlphaFoldDB" id="A0A6S6UKY6"/>
<evidence type="ECO:0000256" key="2">
    <source>
        <dbReference type="SAM" id="SignalP"/>
    </source>
</evidence>
<dbReference type="NCBIfam" id="TIGR04183">
    <property type="entry name" value="Por_Secre_tail"/>
    <property type="match status" value="1"/>
</dbReference>
<gene>
    <name evidence="5" type="ORF">HELGO_WM25120</name>
</gene>
<dbReference type="Pfam" id="PF18962">
    <property type="entry name" value="Por_Secre_tail"/>
    <property type="match status" value="1"/>
</dbReference>
<evidence type="ECO:0000259" key="3">
    <source>
        <dbReference type="Pfam" id="PF18962"/>
    </source>
</evidence>
<sequence>MQKIIFILSFLTGVLYSAFAQNHPTCDGSRYVSEVFTSVDTTQSVLFGNNTTFGGNNQDLFMDIYEPQGDVAVMRPVIVLAFGGSFIAGEREDLDDLCRYYAKRGFVAVTIDYRLYDGPFFPFPDSVALTDVVIKAVGDVKASVRFLREDAATANLYKIDPNMIFVGGVSAGGIATAHAAYVDSTDNIAANEMTAITNNGGYEGNSSANVGVYSSEVQGVVNFSGALRDADYIGANSAPLFSAHDDMDGVVPYNGGNAAVFGMPIIYVEGSGLMAPQATSVGVANGLITIPSNGHVSYFDGNAAQWQDTVLNTSADFVHDEVICPLISSLDELSTEFVAADFYPNPADIDMIVAFDELPSSYTIALYDNMGRQVFQETEINTNRYVLTKENFARGVYVVNIRFDDASIAPIQSKVIFR</sequence>
<dbReference type="PANTHER" id="PTHR48081">
    <property type="entry name" value="AB HYDROLASE SUPERFAMILY PROTEIN C4A8.06C"/>
    <property type="match status" value="1"/>
</dbReference>
<dbReference type="Gene3D" id="3.40.50.1820">
    <property type="entry name" value="alpha/beta hydrolase"/>
    <property type="match status" value="1"/>
</dbReference>
<name>A0A6S6UKY6_9BACT</name>
<dbReference type="InterPro" id="IPR050300">
    <property type="entry name" value="GDXG_lipolytic_enzyme"/>
</dbReference>
<evidence type="ECO:0000313" key="5">
    <source>
        <dbReference type="EMBL" id="CAA6829580.1"/>
    </source>
</evidence>
<dbReference type="InterPro" id="IPR029058">
    <property type="entry name" value="AB_hydrolase_fold"/>
</dbReference>
<dbReference type="InterPro" id="IPR026444">
    <property type="entry name" value="Secre_tail"/>
</dbReference>
<keyword evidence="2" id="KW-0732">Signal</keyword>
<reference evidence="5" key="1">
    <citation type="submission" date="2020-01" db="EMBL/GenBank/DDBJ databases">
        <authorList>
            <person name="Meier V. D."/>
            <person name="Meier V D."/>
        </authorList>
    </citation>
    <scope>NUCLEOTIDE SEQUENCE</scope>
    <source>
        <strain evidence="5">HLG_WM_MAG_10</strain>
    </source>
</reference>
<evidence type="ECO:0000259" key="4">
    <source>
        <dbReference type="Pfam" id="PF20434"/>
    </source>
</evidence>
<keyword evidence="1" id="KW-0378">Hydrolase</keyword>
<organism evidence="5">
    <name type="scientific">uncultured Aureispira sp</name>
    <dbReference type="NCBI Taxonomy" id="1331704"/>
    <lineage>
        <taxon>Bacteria</taxon>
        <taxon>Pseudomonadati</taxon>
        <taxon>Bacteroidota</taxon>
        <taxon>Saprospiria</taxon>
        <taxon>Saprospirales</taxon>
        <taxon>Saprospiraceae</taxon>
        <taxon>Aureispira</taxon>
        <taxon>environmental samples</taxon>
    </lineage>
</organism>
<proteinExistence type="predicted"/>
<dbReference type="EMBL" id="CACVAQ010000503">
    <property type="protein sequence ID" value="CAA6829580.1"/>
    <property type="molecule type" value="Genomic_DNA"/>
</dbReference>
<feature type="domain" description="BD-FAE-like" evidence="4">
    <location>
        <begin position="62"/>
        <end position="202"/>
    </location>
</feature>
<feature type="signal peptide" evidence="2">
    <location>
        <begin position="1"/>
        <end position="20"/>
    </location>
</feature>
<protein>
    <submittedName>
        <fullName evidence="5">Esterase/lipase-like protein</fullName>
    </submittedName>
</protein>
<dbReference type="InterPro" id="IPR049492">
    <property type="entry name" value="BD-FAE-like_dom"/>
</dbReference>
<accession>A0A6S6UKY6</accession>
<feature type="chain" id="PRO_5028249724" evidence="2">
    <location>
        <begin position="21"/>
        <end position="418"/>
    </location>
</feature>
<evidence type="ECO:0000256" key="1">
    <source>
        <dbReference type="ARBA" id="ARBA00022801"/>
    </source>
</evidence>